<reference evidence="1" key="1">
    <citation type="submission" date="2018-05" db="EMBL/GenBank/DDBJ databases">
        <authorList>
            <person name="Lanie J.A."/>
            <person name="Ng W.-L."/>
            <person name="Kazmierczak K.M."/>
            <person name="Andrzejewski T.M."/>
            <person name="Davidsen T.M."/>
            <person name="Wayne K.J."/>
            <person name="Tettelin H."/>
            <person name="Glass J.I."/>
            <person name="Rusch D."/>
            <person name="Podicherti R."/>
            <person name="Tsui H.-C.T."/>
            <person name="Winkler M.E."/>
        </authorList>
    </citation>
    <scope>NUCLEOTIDE SEQUENCE</scope>
</reference>
<name>A0A381QF67_9ZZZZ</name>
<proteinExistence type="predicted"/>
<dbReference type="AlphaFoldDB" id="A0A381QF67"/>
<sequence length="22" mass="2550">MKALCHDIIFRKDGIALEFSLE</sequence>
<dbReference type="EMBL" id="UINC01001288">
    <property type="protein sequence ID" value="SUZ76707.1"/>
    <property type="molecule type" value="Genomic_DNA"/>
</dbReference>
<protein>
    <submittedName>
        <fullName evidence="1">Uncharacterized protein</fullName>
    </submittedName>
</protein>
<gene>
    <name evidence="1" type="ORF">METZ01_LOCUS29561</name>
</gene>
<organism evidence="1">
    <name type="scientific">marine metagenome</name>
    <dbReference type="NCBI Taxonomy" id="408172"/>
    <lineage>
        <taxon>unclassified sequences</taxon>
        <taxon>metagenomes</taxon>
        <taxon>ecological metagenomes</taxon>
    </lineage>
</organism>
<accession>A0A381QF67</accession>
<evidence type="ECO:0000313" key="1">
    <source>
        <dbReference type="EMBL" id="SUZ76707.1"/>
    </source>
</evidence>